<feature type="transmembrane region" description="Helical" evidence="6">
    <location>
        <begin position="333"/>
        <end position="355"/>
    </location>
</feature>
<reference evidence="8" key="1">
    <citation type="journal article" date="2020" name="bioRxiv">
        <title>Comparative genomics of Chlamydomonas.</title>
        <authorList>
            <person name="Craig R.J."/>
            <person name="Hasan A.R."/>
            <person name="Ness R.W."/>
            <person name="Keightley P.D."/>
        </authorList>
    </citation>
    <scope>NUCLEOTIDE SEQUENCE</scope>
    <source>
        <strain evidence="8">SAG 7.73</strain>
    </source>
</reference>
<dbReference type="InterPro" id="IPR002528">
    <property type="entry name" value="MATE_fam"/>
</dbReference>
<feature type="transmembrane region" description="Helical" evidence="6">
    <location>
        <begin position="375"/>
        <end position="397"/>
    </location>
</feature>
<evidence type="ECO:0000256" key="1">
    <source>
        <dbReference type="ARBA" id="ARBA00004141"/>
    </source>
</evidence>
<organism evidence="8 9">
    <name type="scientific">Chlamydomonas incerta</name>
    <dbReference type="NCBI Taxonomy" id="51695"/>
    <lineage>
        <taxon>Eukaryota</taxon>
        <taxon>Viridiplantae</taxon>
        <taxon>Chlorophyta</taxon>
        <taxon>core chlorophytes</taxon>
        <taxon>Chlorophyceae</taxon>
        <taxon>CS clade</taxon>
        <taxon>Chlamydomonadales</taxon>
        <taxon>Chlamydomonadaceae</taxon>
        <taxon>Chlamydomonas</taxon>
    </lineage>
</organism>
<evidence type="ECO:0000256" key="6">
    <source>
        <dbReference type="RuleBase" id="RU004914"/>
    </source>
</evidence>
<evidence type="ECO:0000256" key="2">
    <source>
        <dbReference type="ARBA" id="ARBA00010199"/>
    </source>
</evidence>
<evidence type="ECO:0000256" key="3">
    <source>
        <dbReference type="ARBA" id="ARBA00022692"/>
    </source>
</evidence>
<protein>
    <recommendedName>
        <fullName evidence="6">Protein DETOXIFICATION</fullName>
    </recommendedName>
    <alternativeName>
        <fullName evidence="6">Multidrug and toxic compound extrusion protein</fullName>
    </alternativeName>
</protein>
<dbReference type="GO" id="GO:0042910">
    <property type="term" value="F:xenobiotic transmembrane transporter activity"/>
    <property type="evidence" value="ECO:0007669"/>
    <property type="project" value="InterPro"/>
</dbReference>
<evidence type="ECO:0000313" key="8">
    <source>
        <dbReference type="EMBL" id="KAG2442670.1"/>
    </source>
</evidence>
<evidence type="ECO:0000256" key="4">
    <source>
        <dbReference type="ARBA" id="ARBA00022989"/>
    </source>
</evidence>
<keyword evidence="3 6" id="KW-0812">Transmembrane</keyword>
<feature type="transmembrane region" description="Helical" evidence="6">
    <location>
        <begin position="167"/>
        <end position="184"/>
    </location>
</feature>
<sequence>MPAEEPSKQSPVAAPPTATSSGTPDAAGVLQYQKELLGGMMSFLGPATLIPLGDPLMSLVDTVCIGQFAGTTQLAALGPANLVFSFAQYMFQSLQVASLSLLAGFMRDGRLRRSEEVLSTAVFMAAVLGVATMLLFEAFPEAIITATGVRDMSLLPLSAEYVRLRGLAQPAVLVTMVAQSGLLAQQDSLTPAITVAVSVLVSLVGSVVFVAGLGWGLAGAAITTVACQYVGAAALLYALSKRGKLRIRLTVPRREVLWELLTTMGPLSITYLCKNVSYLFIQTTAATLCTIKLAAHQALFSVWNLLSWTITPFEQAALTYLPGTRGWRKRAGITLLVGLGAVGGVLCGLVLAALACLAPQLFTRDAAVWPHMNDVAALASASMFALGVDVVSSGVNIGMGDAKYVAQSYVITLVALGGFMAVSRAMGWELWGVWCGVVVFFSVRALQSTGRTLWAHLRRGTPEQEAEEEEAAAAAAGEGRRVIQPTLWSMDGDSEELLPEARNSWPPQGVDVAAELNGSAQQGNGTWSGPRPGSGASGGTFRISPAGIPSQKPAEGSGGGSGGAGGPAASG</sequence>
<feature type="region of interest" description="Disordered" evidence="7">
    <location>
        <begin position="1"/>
        <end position="25"/>
    </location>
</feature>
<gene>
    <name evidence="8" type="ORF">HXX76_002753</name>
</gene>
<name>A0A835TR46_CHLIN</name>
<evidence type="ECO:0000256" key="7">
    <source>
        <dbReference type="SAM" id="MobiDB-lite"/>
    </source>
</evidence>
<feature type="transmembrane region" description="Helical" evidence="6">
    <location>
        <begin position="217"/>
        <end position="239"/>
    </location>
</feature>
<comment type="subcellular location">
    <subcellularLocation>
        <location evidence="1">Membrane</location>
        <topology evidence="1">Multi-pass membrane protein</topology>
    </subcellularLocation>
</comment>
<dbReference type="EMBL" id="JAEHOC010000004">
    <property type="protein sequence ID" value="KAG2442670.1"/>
    <property type="molecule type" value="Genomic_DNA"/>
</dbReference>
<keyword evidence="4 6" id="KW-1133">Transmembrane helix</keyword>
<feature type="transmembrane region" description="Helical" evidence="6">
    <location>
        <begin position="428"/>
        <end position="446"/>
    </location>
</feature>
<feature type="transmembrane region" description="Helical" evidence="6">
    <location>
        <begin position="404"/>
        <end position="422"/>
    </location>
</feature>
<proteinExistence type="inferred from homology"/>
<dbReference type="GO" id="GO:0015297">
    <property type="term" value="F:antiporter activity"/>
    <property type="evidence" value="ECO:0007669"/>
    <property type="project" value="InterPro"/>
</dbReference>
<feature type="transmembrane region" description="Helical" evidence="6">
    <location>
        <begin position="117"/>
        <end position="136"/>
    </location>
</feature>
<evidence type="ECO:0000313" key="9">
    <source>
        <dbReference type="Proteomes" id="UP000650467"/>
    </source>
</evidence>
<feature type="transmembrane region" description="Helical" evidence="6">
    <location>
        <begin position="191"/>
        <end position="211"/>
    </location>
</feature>
<dbReference type="Proteomes" id="UP000650467">
    <property type="component" value="Unassembled WGS sequence"/>
</dbReference>
<feature type="compositionally biased region" description="Gly residues" evidence="7">
    <location>
        <begin position="556"/>
        <end position="571"/>
    </location>
</feature>
<dbReference type="OrthoDB" id="423427at2759"/>
<dbReference type="Pfam" id="PF01554">
    <property type="entry name" value="MatE"/>
    <property type="match status" value="1"/>
</dbReference>
<keyword evidence="9" id="KW-1185">Reference proteome</keyword>
<comment type="caution">
    <text evidence="8">The sequence shown here is derived from an EMBL/GenBank/DDBJ whole genome shotgun (WGS) entry which is preliminary data.</text>
</comment>
<dbReference type="InterPro" id="IPR044644">
    <property type="entry name" value="DinF-like"/>
</dbReference>
<accession>A0A835TR46</accession>
<dbReference type="PANTHER" id="PTHR42893">
    <property type="entry name" value="PROTEIN DETOXIFICATION 44, CHLOROPLASTIC-RELATED"/>
    <property type="match status" value="1"/>
</dbReference>
<comment type="caution">
    <text evidence="6">Lacks conserved residue(s) required for the propagation of feature annotation.</text>
</comment>
<dbReference type="PANTHER" id="PTHR42893:SF9">
    <property type="entry name" value="PROTEIN DETOXIFICATION 46, CHLOROPLASTIC"/>
    <property type="match status" value="1"/>
</dbReference>
<evidence type="ECO:0000256" key="5">
    <source>
        <dbReference type="ARBA" id="ARBA00023136"/>
    </source>
</evidence>
<dbReference type="GO" id="GO:0016020">
    <property type="term" value="C:membrane"/>
    <property type="evidence" value="ECO:0007669"/>
    <property type="project" value="UniProtKB-SubCell"/>
</dbReference>
<feature type="region of interest" description="Disordered" evidence="7">
    <location>
        <begin position="519"/>
        <end position="571"/>
    </location>
</feature>
<comment type="similarity">
    <text evidence="2 6">Belongs to the multi antimicrobial extrusion (MATE) (TC 2.A.66.1) family.</text>
</comment>
<keyword evidence="5 6" id="KW-0472">Membrane</keyword>
<dbReference type="AlphaFoldDB" id="A0A835TR46"/>